<evidence type="ECO:0000259" key="2">
    <source>
        <dbReference type="Pfam" id="PF12697"/>
    </source>
</evidence>
<dbReference type="InterPro" id="IPR000073">
    <property type="entry name" value="AB_hydrolase_1"/>
</dbReference>
<evidence type="ECO:0000313" key="3">
    <source>
        <dbReference type="EMBL" id="CAB9509698.1"/>
    </source>
</evidence>
<gene>
    <name evidence="3" type="ORF">SEMRO_401_G135270.1</name>
</gene>
<organism evidence="3 4">
    <name type="scientific">Seminavis robusta</name>
    <dbReference type="NCBI Taxonomy" id="568900"/>
    <lineage>
        <taxon>Eukaryota</taxon>
        <taxon>Sar</taxon>
        <taxon>Stramenopiles</taxon>
        <taxon>Ochrophyta</taxon>
        <taxon>Bacillariophyta</taxon>
        <taxon>Bacillariophyceae</taxon>
        <taxon>Bacillariophycidae</taxon>
        <taxon>Naviculales</taxon>
        <taxon>Naviculaceae</taxon>
        <taxon>Seminavis</taxon>
    </lineage>
</organism>
<reference evidence="3" key="1">
    <citation type="submission" date="2020-06" db="EMBL/GenBank/DDBJ databases">
        <authorList>
            <consortium name="Plant Systems Biology data submission"/>
        </authorList>
    </citation>
    <scope>NUCLEOTIDE SEQUENCE</scope>
    <source>
        <strain evidence="3">D6</strain>
    </source>
</reference>
<dbReference type="Proteomes" id="UP001153069">
    <property type="component" value="Unassembled WGS sequence"/>
</dbReference>
<keyword evidence="4" id="KW-1185">Reference proteome</keyword>
<dbReference type="PANTHER" id="PTHR42886">
    <property type="entry name" value="RE40534P-RELATED"/>
    <property type="match status" value="1"/>
</dbReference>
<dbReference type="Gene3D" id="3.40.50.1820">
    <property type="entry name" value="alpha/beta hydrolase"/>
    <property type="match status" value="1"/>
</dbReference>
<dbReference type="PANTHER" id="PTHR42886:SF29">
    <property type="entry name" value="PUMMELIG, ISOFORM A"/>
    <property type="match status" value="1"/>
</dbReference>
<proteinExistence type="inferred from homology"/>
<feature type="domain" description="AB hydrolase-1" evidence="2">
    <location>
        <begin position="111"/>
        <end position="340"/>
    </location>
</feature>
<evidence type="ECO:0000313" key="4">
    <source>
        <dbReference type="Proteomes" id="UP001153069"/>
    </source>
</evidence>
<dbReference type="SUPFAM" id="SSF53474">
    <property type="entry name" value="alpha/beta-Hydrolases"/>
    <property type="match status" value="1"/>
</dbReference>
<sequence length="358" mass="39276">MSATCTCCQAPLGRSLVGSVFWLMTSPNDYPCENPNKTCSARLCSACHGKRPLMMLPNDDTTDDTTTDTKKHQDLSKASLKCLCQPCFEETSTLDFSKTYDIVQGGSNAVFVFCHGGGASRQLYHYHALELKEQFGHSSILLDLPGHGTLVDQELTLDSATQTVQSVLNECQAVTKDKMIIYVGTSLGGYIGFYILKQLNGTFHGAVQIDVGQNVGPDASFKAKAGLVMLDYMSKKMSNATLMKLMAGEMKKSTATEFHYILASTFGAGMFFDQGHAQVECLRTVAPADMLASITIPIVYMNGSADYRDSEDKWLQLTKVQEGKSELKVYEGGDHFFSHDARFLSDVLSRMDAFAKKL</sequence>
<evidence type="ECO:0000256" key="1">
    <source>
        <dbReference type="ARBA" id="ARBA00038097"/>
    </source>
</evidence>
<dbReference type="OrthoDB" id="8119704at2759"/>
<name>A0A9N8HGJ7_9STRA</name>
<dbReference type="EMBL" id="CAICTM010000400">
    <property type="protein sequence ID" value="CAB9509698.1"/>
    <property type="molecule type" value="Genomic_DNA"/>
</dbReference>
<dbReference type="AlphaFoldDB" id="A0A9N8HGJ7"/>
<dbReference type="InterPro" id="IPR029058">
    <property type="entry name" value="AB_hydrolase_fold"/>
</dbReference>
<protein>
    <recommendedName>
        <fullName evidence="2">AB hydrolase-1 domain-containing protein</fullName>
    </recommendedName>
</protein>
<dbReference type="Pfam" id="PF12697">
    <property type="entry name" value="Abhydrolase_6"/>
    <property type="match status" value="1"/>
</dbReference>
<accession>A0A9N8HGJ7</accession>
<comment type="similarity">
    <text evidence="1">Belongs to the peptidase S33 family. ABHD4/ABHD5 subfamily.</text>
</comment>
<comment type="caution">
    <text evidence="3">The sequence shown here is derived from an EMBL/GenBank/DDBJ whole genome shotgun (WGS) entry which is preliminary data.</text>
</comment>